<dbReference type="eggNOG" id="COG1959">
    <property type="taxonomic scope" value="Bacteria"/>
</dbReference>
<evidence type="ECO:0000313" key="2">
    <source>
        <dbReference type="Proteomes" id="UP000004206"/>
    </source>
</evidence>
<dbReference type="GeneID" id="79843043"/>
<dbReference type="PANTHER" id="PTHR33221:SF15">
    <property type="entry name" value="HTH-TYPE TRANSCRIPTIONAL REGULATOR YWGB-RELATED"/>
    <property type="match status" value="1"/>
</dbReference>
<dbReference type="RefSeq" id="WP_002843999.1">
    <property type="nucleotide sequence ID" value="NZ_ADJN01000056.1"/>
</dbReference>
<dbReference type="InterPro" id="IPR000944">
    <property type="entry name" value="Tscrpt_reg_Rrf2"/>
</dbReference>
<name>D3MSX0_9FIRM</name>
<proteinExistence type="predicted"/>
<dbReference type="AlphaFoldDB" id="D3MSX0"/>
<dbReference type="InterPro" id="IPR036390">
    <property type="entry name" value="WH_DNA-bd_sf"/>
</dbReference>
<dbReference type="Gene3D" id="1.10.10.10">
    <property type="entry name" value="Winged helix-like DNA-binding domain superfamily/Winged helix DNA-binding domain"/>
    <property type="match status" value="1"/>
</dbReference>
<dbReference type="GO" id="GO:0003700">
    <property type="term" value="F:DNA-binding transcription factor activity"/>
    <property type="evidence" value="ECO:0007669"/>
    <property type="project" value="TreeGrafter"/>
</dbReference>
<dbReference type="Pfam" id="PF02082">
    <property type="entry name" value="Rrf2"/>
    <property type="match status" value="1"/>
</dbReference>
<keyword evidence="2" id="KW-1185">Reference proteome</keyword>
<dbReference type="InterPro" id="IPR036388">
    <property type="entry name" value="WH-like_DNA-bd_sf"/>
</dbReference>
<evidence type="ECO:0000313" key="1">
    <source>
        <dbReference type="EMBL" id="EFD04777.1"/>
    </source>
</evidence>
<organism evidence="1 2">
    <name type="scientific">Peptostreptococcus anaerobius 653-L</name>
    <dbReference type="NCBI Taxonomy" id="596329"/>
    <lineage>
        <taxon>Bacteria</taxon>
        <taxon>Bacillati</taxon>
        <taxon>Bacillota</taxon>
        <taxon>Clostridia</taxon>
        <taxon>Peptostreptococcales</taxon>
        <taxon>Peptostreptococcaceae</taxon>
        <taxon>Peptostreptococcus</taxon>
    </lineage>
</organism>
<sequence>MSEFIIAIHALCLLAHDFKSWSSEALANNLCTNPVRIRKVMAKCKRANLVETKAGVNGGYQIVENGKNINLKQIYDAIGQPIVESKWHSGDIDSECIYASGMSEYVDNLFAYLNEEVVFLLEKISLGDIDGKLEEIRERRLEQGD</sequence>
<gene>
    <name evidence="1" type="ORF">HMPREF0631_0520</name>
</gene>
<dbReference type="EMBL" id="ADJN01000056">
    <property type="protein sequence ID" value="EFD04777.1"/>
    <property type="molecule type" value="Genomic_DNA"/>
</dbReference>
<dbReference type="Proteomes" id="UP000004206">
    <property type="component" value="Unassembled WGS sequence"/>
</dbReference>
<accession>D3MSX0</accession>
<dbReference type="OrthoDB" id="3242805at2"/>
<dbReference type="SUPFAM" id="SSF46785">
    <property type="entry name" value="Winged helix' DNA-binding domain"/>
    <property type="match status" value="1"/>
</dbReference>
<protein>
    <submittedName>
        <fullName evidence="1">Transcriptional regulator</fullName>
    </submittedName>
</protein>
<dbReference type="PANTHER" id="PTHR33221">
    <property type="entry name" value="WINGED HELIX-TURN-HELIX TRANSCRIPTIONAL REGULATOR, RRF2 FAMILY"/>
    <property type="match status" value="1"/>
</dbReference>
<dbReference type="PROSITE" id="PS51197">
    <property type="entry name" value="HTH_RRF2_2"/>
    <property type="match status" value="1"/>
</dbReference>
<comment type="caution">
    <text evidence="1">The sequence shown here is derived from an EMBL/GenBank/DDBJ whole genome shotgun (WGS) entry which is preliminary data.</text>
</comment>
<reference evidence="1 2" key="1">
    <citation type="submission" date="2010-01" db="EMBL/GenBank/DDBJ databases">
        <authorList>
            <person name="Dodson R."/>
            <person name="Madupu R."/>
            <person name="Durkin A.S."/>
            <person name="Torralba M."/>
            <person name="Methe B."/>
            <person name="Sutton G.G."/>
            <person name="Strausberg R.L."/>
            <person name="Nelson K.E."/>
        </authorList>
    </citation>
    <scope>NUCLEOTIDE SEQUENCE [LARGE SCALE GENOMIC DNA]</scope>
    <source>
        <strain evidence="1 2">653-L</strain>
    </source>
</reference>
<dbReference type="GO" id="GO:0005829">
    <property type="term" value="C:cytosol"/>
    <property type="evidence" value="ECO:0007669"/>
    <property type="project" value="TreeGrafter"/>
</dbReference>